<dbReference type="InterPro" id="IPR041375">
    <property type="entry name" value="VapC45_PIN-like"/>
</dbReference>
<organism evidence="2 3">
    <name type="scientific">Planktothrix agardhii CCAP 1459/11A</name>
    <dbReference type="NCBI Taxonomy" id="282420"/>
    <lineage>
        <taxon>Bacteria</taxon>
        <taxon>Bacillati</taxon>
        <taxon>Cyanobacteriota</taxon>
        <taxon>Cyanophyceae</taxon>
        <taxon>Oscillatoriophycideae</taxon>
        <taxon>Oscillatoriales</taxon>
        <taxon>Microcoleaceae</taxon>
        <taxon>Planktothrix</taxon>
    </lineage>
</organism>
<dbReference type="Proteomes" id="UP000299794">
    <property type="component" value="Unassembled WGS sequence"/>
</dbReference>
<evidence type="ECO:0000259" key="1">
    <source>
        <dbReference type="Pfam" id="PF18478"/>
    </source>
</evidence>
<reference evidence="3" key="1">
    <citation type="submission" date="2019-02" db="EMBL/GenBank/DDBJ databases">
        <title>Draft genome sequence of Planktothrix agardhii NIES-905.</title>
        <authorList>
            <person name="Yamaguchi H."/>
            <person name="Suzuki S."/>
            <person name="Kawachi M."/>
        </authorList>
    </citation>
    <scope>NUCLEOTIDE SEQUENCE [LARGE SCALE GENOMIC DNA]</scope>
    <source>
        <strain evidence="3">CCAP 1459/11A</strain>
    </source>
</reference>
<name>A0A4P5ZEZ5_PLAAG</name>
<feature type="domain" description="VapC45 PIN like" evidence="1">
    <location>
        <begin position="14"/>
        <end position="92"/>
    </location>
</feature>
<dbReference type="Pfam" id="PF18478">
    <property type="entry name" value="PIN_10"/>
    <property type="match status" value="1"/>
</dbReference>
<sequence length="145" mass="16522">MRIGLSSMTAKVIFFIDRCLGRVKVPESLRNAGATIEIHDDHFPQNIRDEEWLIEVGNRQWVVLTKDEKIGYRTSQLLSIAQANVRVFVLASTNLSGDAIALTFVKTLPKMTKFALNNHPPFIAKVYRSGRVISWRNNTEILLRI</sequence>
<evidence type="ECO:0000313" key="3">
    <source>
        <dbReference type="Proteomes" id="UP000299794"/>
    </source>
</evidence>
<accession>A0A4P5ZEZ5</accession>
<comment type="caution">
    <text evidence="2">The sequence shown here is derived from an EMBL/GenBank/DDBJ whole genome shotgun (WGS) entry which is preliminary data.</text>
</comment>
<dbReference type="AlphaFoldDB" id="A0A4P5ZEZ5"/>
<proteinExistence type="predicted"/>
<protein>
    <recommendedName>
        <fullName evidence="1">VapC45 PIN like domain-containing protein</fullName>
    </recommendedName>
</protein>
<gene>
    <name evidence="2" type="ORF">PA905_26320</name>
</gene>
<evidence type="ECO:0000313" key="2">
    <source>
        <dbReference type="EMBL" id="GDZ94676.1"/>
    </source>
</evidence>
<dbReference type="EMBL" id="BJCD01000046">
    <property type="protein sequence ID" value="GDZ94676.1"/>
    <property type="molecule type" value="Genomic_DNA"/>
</dbReference>